<proteinExistence type="predicted"/>
<dbReference type="PANTHER" id="PTHR31672">
    <property type="entry name" value="BNACNNG10540D PROTEIN"/>
    <property type="match status" value="1"/>
</dbReference>
<dbReference type="STRING" id="218851.A0A2G5CJW0"/>
<dbReference type="NCBIfam" id="TIGR01640">
    <property type="entry name" value="F_box_assoc_1"/>
    <property type="match status" value="1"/>
</dbReference>
<feature type="domain" description="F-box" evidence="1">
    <location>
        <begin position="28"/>
        <end position="68"/>
    </location>
</feature>
<accession>A0A2G5CJW0</accession>
<dbReference type="InterPro" id="IPR006527">
    <property type="entry name" value="F-box-assoc_dom_typ1"/>
</dbReference>
<dbReference type="CDD" id="cd22157">
    <property type="entry name" value="F-box_AtFBW1-like"/>
    <property type="match status" value="1"/>
</dbReference>
<dbReference type="SUPFAM" id="SSF81383">
    <property type="entry name" value="F-box domain"/>
    <property type="match status" value="1"/>
</dbReference>
<protein>
    <recommendedName>
        <fullName evidence="1">F-box domain-containing protein</fullName>
    </recommendedName>
</protein>
<dbReference type="SMART" id="SM00256">
    <property type="entry name" value="FBOX"/>
    <property type="match status" value="1"/>
</dbReference>
<evidence type="ECO:0000313" key="3">
    <source>
        <dbReference type="Proteomes" id="UP000230069"/>
    </source>
</evidence>
<evidence type="ECO:0000313" key="2">
    <source>
        <dbReference type="EMBL" id="PIA31576.1"/>
    </source>
</evidence>
<organism evidence="2 3">
    <name type="scientific">Aquilegia coerulea</name>
    <name type="common">Rocky mountain columbine</name>
    <dbReference type="NCBI Taxonomy" id="218851"/>
    <lineage>
        <taxon>Eukaryota</taxon>
        <taxon>Viridiplantae</taxon>
        <taxon>Streptophyta</taxon>
        <taxon>Embryophyta</taxon>
        <taxon>Tracheophyta</taxon>
        <taxon>Spermatophyta</taxon>
        <taxon>Magnoliopsida</taxon>
        <taxon>Ranunculales</taxon>
        <taxon>Ranunculaceae</taxon>
        <taxon>Thalictroideae</taxon>
        <taxon>Aquilegia</taxon>
    </lineage>
</organism>
<evidence type="ECO:0000259" key="1">
    <source>
        <dbReference type="SMART" id="SM00256"/>
    </source>
</evidence>
<dbReference type="Proteomes" id="UP000230069">
    <property type="component" value="Unassembled WGS sequence"/>
</dbReference>
<dbReference type="PANTHER" id="PTHR31672:SF13">
    <property type="entry name" value="F-BOX PROTEIN CPR30-LIKE"/>
    <property type="match status" value="1"/>
</dbReference>
<dbReference type="Gene3D" id="1.20.1280.50">
    <property type="match status" value="1"/>
</dbReference>
<dbReference type="InterPro" id="IPR050796">
    <property type="entry name" value="SCF_F-box_component"/>
</dbReference>
<dbReference type="OrthoDB" id="1086486at2759"/>
<dbReference type="Pfam" id="PF00646">
    <property type="entry name" value="F-box"/>
    <property type="match status" value="1"/>
</dbReference>
<dbReference type="Pfam" id="PF07734">
    <property type="entry name" value="FBA_1"/>
    <property type="match status" value="1"/>
</dbReference>
<dbReference type="InParanoid" id="A0A2G5CJW0"/>
<reference evidence="2 3" key="1">
    <citation type="submission" date="2017-09" db="EMBL/GenBank/DDBJ databases">
        <title>WGS assembly of Aquilegia coerulea Goldsmith.</title>
        <authorList>
            <person name="Hodges S."/>
            <person name="Kramer E."/>
            <person name="Nordborg M."/>
            <person name="Tomkins J."/>
            <person name="Borevitz J."/>
            <person name="Derieg N."/>
            <person name="Yan J."/>
            <person name="Mihaltcheva S."/>
            <person name="Hayes R.D."/>
            <person name="Rokhsar D."/>
        </authorList>
    </citation>
    <scope>NUCLEOTIDE SEQUENCE [LARGE SCALE GENOMIC DNA]</scope>
    <source>
        <strain evidence="3">cv. Goldsmith</strain>
    </source>
</reference>
<keyword evidence="3" id="KW-1185">Reference proteome</keyword>
<dbReference type="InterPro" id="IPR001810">
    <property type="entry name" value="F-box_dom"/>
</dbReference>
<dbReference type="InterPro" id="IPR036047">
    <property type="entry name" value="F-box-like_dom_sf"/>
</dbReference>
<sequence length="384" mass="44424">MESAIYNRVFINQEIKKNSRMSNFSCLLPWEIIEEIIPRLPARSIKRFRCVSKSWNQFITSPLCLQHFEQFNHNSDYHTKLLITSTGKNQNFNQIDCPLDHIQFQKFTVLGFCNGLVCVQDFGKRISLWNFVTNEHIDLPEELRKGNRASCFLSEGYGFGYAPRSDDYIVCKFCSHRPADYDSYMDVYSLRYNKWERIEDIPYSTAGRESGILVSGAVHWLGTPRNREVSIVIACDLDDKNFRELSLPDFDDNTNNSRNVVLDALHGCLCVLRRTKFGHVELWMMKEYGFKSTSWTKLYNIKIDGSLYYYSKLLCFTNSGANLLLRDGSNILSYDTKGGSIRKLVTGDITKYHFGAVAYIESFVSLQSYHCQSSKKRKRLQNAA</sequence>
<dbReference type="EMBL" id="KZ305066">
    <property type="protein sequence ID" value="PIA31576.1"/>
    <property type="molecule type" value="Genomic_DNA"/>
</dbReference>
<dbReference type="AlphaFoldDB" id="A0A2G5CJW0"/>
<gene>
    <name evidence="2" type="ORF">AQUCO_04900106v1</name>
</gene>
<name>A0A2G5CJW0_AQUCA</name>
<dbReference type="InterPro" id="IPR017451">
    <property type="entry name" value="F-box-assoc_interact_dom"/>
</dbReference>